<proteinExistence type="predicted"/>
<dbReference type="PANTHER" id="PTHR45695:SF9">
    <property type="entry name" value="LEUCOKININ RECEPTOR"/>
    <property type="match status" value="1"/>
</dbReference>
<dbReference type="PRINTS" id="PR00237">
    <property type="entry name" value="GPCRRHODOPSN"/>
</dbReference>
<keyword evidence="7" id="KW-0807">Transducer</keyword>
<protein>
    <recommendedName>
        <fullName evidence="9">G-protein coupled receptors family 1 profile domain-containing protein</fullName>
    </recommendedName>
</protein>
<feature type="transmembrane region" description="Helical" evidence="8">
    <location>
        <begin position="70"/>
        <end position="96"/>
    </location>
</feature>
<dbReference type="Gene3D" id="1.20.1070.10">
    <property type="entry name" value="Rhodopsin 7-helix transmembrane proteins"/>
    <property type="match status" value="1"/>
</dbReference>
<dbReference type="Proteomes" id="UP000275408">
    <property type="component" value="Unassembled WGS sequence"/>
</dbReference>
<feature type="transmembrane region" description="Helical" evidence="8">
    <location>
        <begin position="37"/>
        <end position="58"/>
    </location>
</feature>
<evidence type="ECO:0000256" key="1">
    <source>
        <dbReference type="ARBA" id="ARBA00004141"/>
    </source>
</evidence>
<evidence type="ECO:0000256" key="4">
    <source>
        <dbReference type="ARBA" id="ARBA00023040"/>
    </source>
</evidence>
<feature type="transmembrane region" description="Helical" evidence="8">
    <location>
        <begin position="257"/>
        <end position="278"/>
    </location>
</feature>
<gene>
    <name evidence="10" type="ORF">pdam_00013633</name>
</gene>
<dbReference type="CDD" id="cd00637">
    <property type="entry name" value="7tm_classA_rhodopsin-like"/>
    <property type="match status" value="1"/>
</dbReference>
<organism evidence="10 11">
    <name type="scientific">Pocillopora damicornis</name>
    <name type="common">Cauliflower coral</name>
    <name type="synonym">Millepora damicornis</name>
    <dbReference type="NCBI Taxonomy" id="46731"/>
    <lineage>
        <taxon>Eukaryota</taxon>
        <taxon>Metazoa</taxon>
        <taxon>Cnidaria</taxon>
        <taxon>Anthozoa</taxon>
        <taxon>Hexacorallia</taxon>
        <taxon>Scleractinia</taxon>
        <taxon>Astrocoeniina</taxon>
        <taxon>Pocilloporidae</taxon>
        <taxon>Pocillopora</taxon>
    </lineage>
</organism>
<dbReference type="EMBL" id="RCHS01001299">
    <property type="protein sequence ID" value="RMX54209.1"/>
    <property type="molecule type" value="Genomic_DNA"/>
</dbReference>
<name>A0A3M6UKW3_POCDA</name>
<dbReference type="STRING" id="46731.A0A3M6UKW3"/>
<evidence type="ECO:0000256" key="8">
    <source>
        <dbReference type="SAM" id="Phobius"/>
    </source>
</evidence>
<evidence type="ECO:0000313" key="10">
    <source>
        <dbReference type="EMBL" id="RMX54209.1"/>
    </source>
</evidence>
<feature type="transmembrane region" description="Helical" evidence="8">
    <location>
        <begin position="116"/>
        <end position="143"/>
    </location>
</feature>
<keyword evidence="6" id="KW-0675">Receptor</keyword>
<evidence type="ECO:0000313" key="11">
    <source>
        <dbReference type="Proteomes" id="UP000275408"/>
    </source>
</evidence>
<keyword evidence="5 8" id="KW-0472">Membrane</keyword>
<evidence type="ECO:0000256" key="6">
    <source>
        <dbReference type="ARBA" id="ARBA00023170"/>
    </source>
</evidence>
<comment type="caution">
    <text evidence="10">The sequence shown here is derived from an EMBL/GenBank/DDBJ whole genome shotgun (WGS) entry which is preliminary data.</text>
</comment>
<keyword evidence="4" id="KW-0297">G-protein coupled receptor</keyword>
<sequence length="431" mass="49180">MNFSSTIDSFNNGTNVTSTSSIACYVHDESSVKFGRVIAYSVIILASLFGNIFIITVVSKYGRKRKTINLSVVNMAIANLVITTVYMPRLIPMYLIGSVWLVEGDFGYVLCKTAPFLHTVAIIASVLTLLTSSLDTFCAVAFPLRNPFTTKVAKFAIFLTWTLAVIVRVPYFIALRTKISKGRQTCSSSLTEAFNNKDARNIYYTFLFITFYAIPWLLIFVLYLAVAIKLKTGKTPRQERTTEIRLERLRVRAIRNIAKMMVLITLVFLVCWITYFTAQITYRKVPCSFRFWRMFLAHSNCAISPILFAVYNTTVRRGIKDIVKKLRSPTKDLQENDAFLSNLFRRKGGMRGKVYTLSPIQDKRGKSPNFFLDESKILSVLIEMNRRDYTRRKINSTCRKNQGRSEIGIVNHGNQDNNRLTNGFLSFNALK</sequence>
<dbReference type="AlphaFoldDB" id="A0A3M6UKW3"/>
<keyword evidence="2 8" id="KW-0812">Transmembrane</keyword>
<feature type="transmembrane region" description="Helical" evidence="8">
    <location>
        <begin position="290"/>
        <end position="311"/>
    </location>
</feature>
<evidence type="ECO:0000256" key="7">
    <source>
        <dbReference type="ARBA" id="ARBA00023224"/>
    </source>
</evidence>
<dbReference type="OMA" id="LAYIVIM"/>
<dbReference type="InterPro" id="IPR000276">
    <property type="entry name" value="GPCR_Rhodpsn"/>
</dbReference>
<feature type="transmembrane region" description="Helical" evidence="8">
    <location>
        <begin position="155"/>
        <end position="173"/>
    </location>
</feature>
<dbReference type="InterPro" id="IPR017452">
    <property type="entry name" value="GPCR_Rhodpsn_7TM"/>
</dbReference>
<dbReference type="GO" id="GO:0005886">
    <property type="term" value="C:plasma membrane"/>
    <property type="evidence" value="ECO:0007669"/>
    <property type="project" value="TreeGrafter"/>
</dbReference>
<keyword evidence="3 8" id="KW-1133">Transmembrane helix</keyword>
<dbReference type="SUPFAM" id="SSF81321">
    <property type="entry name" value="Family A G protein-coupled receptor-like"/>
    <property type="match status" value="1"/>
</dbReference>
<reference evidence="10 11" key="1">
    <citation type="journal article" date="2018" name="Sci. Rep.">
        <title>Comparative analysis of the Pocillopora damicornis genome highlights role of immune system in coral evolution.</title>
        <authorList>
            <person name="Cunning R."/>
            <person name="Bay R.A."/>
            <person name="Gillette P."/>
            <person name="Baker A.C."/>
            <person name="Traylor-Knowles N."/>
        </authorList>
    </citation>
    <scope>NUCLEOTIDE SEQUENCE [LARGE SCALE GENOMIC DNA]</scope>
    <source>
        <strain evidence="10">RSMAS</strain>
        <tissue evidence="10">Whole animal</tissue>
    </source>
</reference>
<comment type="subcellular location">
    <subcellularLocation>
        <location evidence="1">Membrane</location>
        <topology evidence="1">Multi-pass membrane protein</topology>
    </subcellularLocation>
</comment>
<dbReference type="PANTHER" id="PTHR45695">
    <property type="entry name" value="LEUCOKININ RECEPTOR-RELATED"/>
    <property type="match status" value="1"/>
</dbReference>
<dbReference type="GO" id="GO:0004930">
    <property type="term" value="F:G protein-coupled receptor activity"/>
    <property type="evidence" value="ECO:0007669"/>
    <property type="project" value="UniProtKB-KW"/>
</dbReference>
<dbReference type="PROSITE" id="PS50262">
    <property type="entry name" value="G_PROTEIN_RECEP_F1_2"/>
    <property type="match status" value="1"/>
</dbReference>
<keyword evidence="11" id="KW-1185">Reference proteome</keyword>
<feature type="transmembrane region" description="Helical" evidence="8">
    <location>
        <begin position="202"/>
        <end position="228"/>
    </location>
</feature>
<evidence type="ECO:0000256" key="2">
    <source>
        <dbReference type="ARBA" id="ARBA00022692"/>
    </source>
</evidence>
<accession>A0A3M6UKW3</accession>
<evidence type="ECO:0000259" key="9">
    <source>
        <dbReference type="PROSITE" id="PS50262"/>
    </source>
</evidence>
<feature type="domain" description="G-protein coupled receptors family 1 profile" evidence="9">
    <location>
        <begin position="50"/>
        <end position="308"/>
    </location>
</feature>
<evidence type="ECO:0000256" key="3">
    <source>
        <dbReference type="ARBA" id="ARBA00022989"/>
    </source>
</evidence>
<dbReference type="OrthoDB" id="5975505at2759"/>
<evidence type="ECO:0000256" key="5">
    <source>
        <dbReference type="ARBA" id="ARBA00023136"/>
    </source>
</evidence>
<dbReference type="Pfam" id="PF00001">
    <property type="entry name" value="7tm_1"/>
    <property type="match status" value="1"/>
</dbReference>